<organism evidence="3 5">
    <name type="scientific">Phenylobacterium glaciei</name>
    <dbReference type="NCBI Taxonomy" id="2803784"/>
    <lineage>
        <taxon>Bacteria</taxon>
        <taxon>Pseudomonadati</taxon>
        <taxon>Pseudomonadota</taxon>
        <taxon>Alphaproteobacteria</taxon>
        <taxon>Caulobacterales</taxon>
        <taxon>Caulobacteraceae</taxon>
        <taxon>Phenylobacterium</taxon>
    </lineage>
</organism>
<sequence length="133" mass="15500">MSIRYHIGRFAKLVDRSVHAIRWYEAQGLIPAVDRDAGGRRVYEDEHVEHLLFLERMRRTGMSVAEMRRLTELSMQGWRTLEARKSVLKDHRAEIEAKIADLGAAVDDIDAKIAFYDEWARNKRRPRKQAGPV</sequence>
<dbReference type="Gene3D" id="1.10.1660.10">
    <property type="match status" value="1"/>
</dbReference>
<feature type="domain" description="HTH merR-type" evidence="2">
    <location>
        <begin position="4"/>
        <end position="73"/>
    </location>
</feature>
<dbReference type="EMBL" id="CP068570">
    <property type="protein sequence ID" value="QQZ51424.1"/>
    <property type="molecule type" value="Genomic_DNA"/>
</dbReference>
<accession>A0A941HVH6</accession>
<dbReference type="SUPFAM" id="SSF46955">
    <property type="entry name" value="Putative DNA-binding domain"/>
    <property type="match status" value="1"/>
</dbReference>
<dbReference type="Pfam" id="PF13411">
    <property type="entry name" value="MerR_1"/>
    <property type="match status" value="1"/>
</dbReference>
<evidence type="ECO:0000313" key="5">
    <source>
        <dbReference type="Proteomes" id="UP000622580"/>
    </source>
</evidence>
<dbReference type="InterPro" id="IPR047057">
    <property type="entry name" value="MerR_fam"/>
</dbReference>
<proteinExistence type="predicted"/>
<dbReference type="EMBL" id="JAGSGD010000001">
    <property type="protein sequence ID" value="MBR7619081.1"/>
    <property type="molecule type" value="Genomic_DNA"/>
</dbReference>
<dbReference type="Proteomes" id="UP000622580">
    <property type="component" value="Unassembled WGS sequence"/>
</dbReference>
<dbReference type="PRINTS" id="PR00040">
    <property type="entry name" value="HTHMERR"/>
</dbReference>
<evidence type="ECO:0000313" key="3">
    <source>
        <dbReference type="EMBL" id="MBR7619081.1"/>
    </source>
</evidence>
<reference evidence="3" key="2">
    <citation type="submission" date="2021-04" db="EMBL/GenBank/DDBJ databases">
        <title>Draft genome assembly of strain Phenylobacterium sp. 20VBR1 using MiniION and Illumina platforms.</title>
        <authorList>
            <person name="Thomas F.A."/>
            <person name="Krishnan K.P."/>
            <person name="Sinha R.K."/>
        </authorList>
    </citation>
    <scope>NUCLEOTIDE SEQUENCE</scope>
    <source>
        <strain evidence="3">20VBR1</strain>
    </source>
</reference>
<dbReference type="InterPro" id="IPR000551">
    <property type="entry name" value="MerR-type_HTH_dom"/>
</dbReference>
<name>A0A941HVH6_9CAUL</name>
<dbReference type="PANTHER" id="PTHR30204:SF98">
    <property type="entry name" value="HTH-TYPE TRANSCRIPTIONAL REGULATOR ADHR"/>
    <property type="match status" value="1"/>
</dbReference>
<keyword evidence="1" id="KW-0238">DNA-binding</keyword>
<keyword evidence="5" id="KW-1185">Reference proteome</keyword>
<protein>
    <submittedName>
        <fullName evidence="3">MerR family transcriptional regulator</fullName>
    </submittedName>
</protein>
<dbReference type="RefSeq" id="WP_215339205.1">
    <property type="nucleotide sequence ID" value="NZ_JAGSGD010000001.1"/>
</dbReference>
<dbReference type="GO" id="GO:0003677">
    <property type="term" value="F:DNA binding"/>
    <property type="evidence" value="ECO:0007669"/>
    <property type="project" value="UniProtKB-KW"/>
</dbReference>
<dbReference type="AlphaFoldDB" id="A0A941HVH6"/>
<dbReference type="PROSITE" id="PS50937">
    <property type="entry name" value="HTH_MERR_2"/>
    <property type="match status" value="1"/>
</dbReference>
<reference evidence="4" key="1">
    <citation type="submission" date="2021-01" db="EMBL/GenBank/DDBJ databases">
        <title>Genome sequence of Phenylobacterium sp. 20VBR1 isolated from a valley glaceir, Ny-Alesund, Svalbard.</title>
        <authorList>
            <person name="Thomas F.A."/>
            <person name="Krishnan K.P."/>
            <person name="Sinha R.K."/>
        </authorList>
    </citation>
    <scope>NUCLEOTIDE SEQUENCE</scope>
    <source>
        <strain evidence="4">20VBR1</strain>
    </source>
</reference>
<dbReference type="SMART" id="SM00422">
    <property type="entry name" value="HTH_MERR"/>
    <property type="match status" value="1"/>
</dbReference>
<gene>
    <name evidence="3" type="ORF">JKL49_06730</name>
    <name evidence="4" type="ORF">JKL49_10605</name>
</gene>
<evidence type="ECO:0000259" key="2">
    <source>
        <dbReference type="PROSITE" id="PS50937"/>
    </source>
</evidence>
<evidence type="ECO:0000313" key="4">
    <source>
        <dbReference type="EMBL" id="QQZ51424.1"/>
    </source>
</evidence>
<dbReference type="InterPro" id="IPR009061">
    <property type="entry name" value="DNA-bd_dom_put_sf"/>
</dbReference>
<dbReference type="PANTHER" id="PTHR30204">
    <property type="entry name" value="REDOX-CYCLING DRUG-SENSING TRANSCRIPTIONAL ACTIVATOR SOXR"/>
    <property type="match status" value="1"/>
</dbReference>
<evidence type="ECO:0000256" key="1">
    <source>
        <dbReference type="ARBA" id="ARBA00023125"/>
    </source>
</evidence>
<dbReference type="CDD" id="cd01109">
    <property type="entry name" value="HTH_YyaN"/>
    <property type="match status" value="1"/>
</dbReference>
<dbReference type="GO" id="GO:0003700">
    <property type="term" value="F:DNA-binding transcription factor activity"/>
    <property type="evidence" value="ECO:0007669"/>
    <property type="project" value="InterPro"/>
</dbReference>